<evidence type="ECO:0000256" key="15">
    <source>
        <dbReference type="ARBA" id="ARBA00050054"/>
    </source>
</evidence>
<evidence type="ECO:0000256" key="8">
    <source>
        <dbReference type="ARBA" id="ARBA00022679"/>
    </source>
</evidence>
<comment type="caution">
    <text evidence="17">The sequence shown here is derived from an EMBL/GenBank/DDBJ whole genome shotgun (WGS) entry which is preliminary data.</text>
</comment>
<comment type="cofactor">
    <cofactor evidence="2">
        <name>pyridoxal 5'-phosphate</name>
        <dbReference type="ChEBI" id="CHEBI:597326"/>
    </cofactor>
</comment>
<dbReference type="InterPro" id="IPR050103">
    <property type="entry name" value="Class-III_PLP-dep_AT"/>
</dbReference>
<dbReference type="GO" id="GO:0009448">
    <property type="term" value="P:gamma-aminobutyric acid metabolic process"/>
    <property type="evidence" value="ECO:0007669"/>
    <property type="project" value="InterPro"/>
</dbReference>
<comment type="catalytic activity">
    <reaction evidence="14">
        <text>4-aminobutanoate + 2-oxoglutarate = succinate semialdehyde + L-glutamate</text>
        <dbReference type="Rhea" id="RHEA:23352"/>
        <dbReference type="ChEBI" id="CHEBI:16810"/>
        <dbReference type="ChEBI" id="CHEBI:29985"/>
        <dbReference type="ChEBI" id="CHEBI:57706"/>
        <dbReference type="ChEBI" id="CHEBI:59888"/>
        <dbReference type="EC" id="2.6.1.19"/>
    </reaction>
</comment>
<dbReference type="NCBIfam" id="NF004714">
    <property type="entry name" value="PRK06058.1"/>
    <property type="match status" value="1"/>
</dbReference>
<evidence type="ECO:0000256" key="13">
    <source>
        <dbReference type="ARBA" id="ARBA00031787"/>
    </source>
</evidence>
<dbReference type="FunFam" id="3.40.640.10:FF:000013">
    <property type="entry name" value="4-aminobutyrate aminotransferase"/>
    <property type="match status" value="1"/>
</dbReference>
<dbReference type="InterPro" id="IPR005814">
    <property type="entry name" value="Aminotrans_3"/>
</dbReference>
<evidence type="ECO:0000256" key="4">
    <source>
        <dbReference type="ARBA" id="ARBA00008954"/>
    </source>
</evidence>
<evidence type="ECO:0000256" key="6">
    <source>
        <dbReference type="ARBA" id="ARBA00012912"/>
    </source>
</evidence>
<keyword evidence="18" id="KW-1185">Reference proteome</keyword>
<dbReference type="EC" id="2.6.1.22" evidence="5"/>
<dbReference type="EMBL" id="QUMQ01000001">
    <property type="protein sequence ID" value="REF95071.1"/>
    <property type="molecule type" value="Genomic_DNA"/>
</dbReference>
<evidence type="ECO:0000256" key="16">
    <source>
        <dbReference type="RuleBase" id="RU003560"/>
    </source>
</evidence>
<dbReference type="EC" id="2.6.1.19" evidence="6"/>
<evidence type="ECO:0000256" key="1">
    <source>
        <dbReference type="ARBA" id="ARBA00001750"/>
    </source>
</evidence>
<dbReference type="InterPro" id="IPR004632">
    <property type="entry name" value="4NH2But_aminotransferase_bac"/>
</dbReference>
<protein>
    <recommendedName>
        <fullName evidence="12">(S)-3-amino-2-methylpropionate transaminase</fullName>
        <ecNumber evidence="6">2.6.1.19</ecNumber>
        <ecNumber evidence="5">2.6.1.22</ecNumber>
    </recommendedName>
    <alternativeName>
        <fullName evidence="13">GABA aminotransferase</fullName>
    </alternativeName>
    <alternativeName>
        <fullName evidence="11">Gamma-amino-N-butyrate transaminase</fullName>
    </alternativeName>
    <alternativeName>
        <fullName evidence="15">Glutamate:succinic semialdehyde transaminase</fullName>
    </alternativeName>
    <alternativeName>
        <fullName evidence="10">L-AIBAT</fullName>
    </alternativeName>
</protein>
<dbReference type="InterPro" id="IPR015421">
    <property type="entry name" value="PyrdxlP-dep_Trfase_major"/>
</dbReference>
<dbReference type="InterPro" id="IPR015422">
    <property type="entry name" value="PyrdxlP-dep_Trfase_small"/>
</dbReference>
<evidence type="ECO:0000256" key="7">
    <source>
        <dbReference type="ARBA" id="ARBA00022576"/>
    </source>
</evidence>
<evidence type="ECO:0000313" key="17">
    <source>
        <dbReference type="EMBL" id="REF95071.1"/>
    </source>
</evidence>
<dbReference type="GO" id="GO:0030170">
    <property type="term" value="F:pyridoxal phosphate binding"/>
    <property type="evidence" value="ECO:0007669"/>
    <property type="project" value="InterPro"/>
</dbReference>
<evidence type="ECO:0000256" key="14">
    <source>
        <dbReference type="ARBA" id="ARBA00048021"/>
    </source>
</evidence>
<comment type="similarity">
    <text evidence="4 16">Belongs to the class-III pyridoxal-phosphate-dependent aminotransferase family.</text>
</comment>
<dbReference type="CDD" id="cd00610">
    <property type="entry name" value="OAT_like"/>
    <property type="match status" value="1"/>
</dbReference>
<gene>
    <name evidence="17" type="ORF">DFJ67_1020</name>
</gene>
<comment type="pathway">
    <text evidence="3">Amino-acid degradation; 4-aminobutanoate degradation.</text>
</comment>
<dbReference type="Pfam" id="PF00202">
    <property type="entry name" value="Aminotran_3"/>
    <property type="match status" value="1"/>
</dbReference>
<reference evidence="17 18" key="1">
    <citation type="submission" date="2018-08" db="EMBL/GenBank/DDBJ databases">
        <title>Sequencing the genomes of 1000 actinobacteria strains.</title>
        <authorList>
            <person name="Klenk H.-P."/>
        </authorList>
    </citation>
    <scope>NUCLEOTIDE SEQUENCE [LARGE SCALE GENOMIC DNA]</scope>
    <source>
        <strain evidence="17 18">DSM 44099</strain>
    </source>
</reference>
<dbReference type="PIRSF" id="PIRSF000521">
    <property type="entry name" value="Transaminase_4ab_Lys_Orn"/>
    <property type="match status" value="1"/>
</dbReference>
<dbReference type="SUPFAM" id="SSF53383">
    <property type="entry name" value="PLP-dependent transferases"/>
    <property type="match status" value="1"/>
</dbReference>
<keyword evidence="9 16" id="KW-0663">Pyridoxal phosphate</keyword>
<keyword evidence="7 17" id="KW-0032">Aminotransferase</keyword>
<evidence type="ECO:0000256" key="2">
    <source>
        <dbReference type="ARBA" id="ARBA00001933"/>
    </source>
</evidence>
<evidence type="ECO:0000256" key="12">
    <source>
        <dbReference type="ARBA" id="ARBA00030857"/>
    </source>
</evidence>
<accession>A0A3D9ZCM7</accession>
<evidence type="ECO:0000256" key="10">
    <source>
        <dbReference type="ARBA" id="ARBA00029760"/>
    </source>
</evidence>
<dbReference type="AlphaFoldDB" id="A0A3D9ZCM7"/>
<dbReference type="PROSITE" id="PS00600">
    <property type="entry name" value="AA_TRANSFER_CLASS_3"/>
    <property type="match status" value="1"/>
</dbReference>
<dbReference type="NCBIfam" id="TIGR00700">
    <property type="entry name" value="GABAtrnsam"/>
    <property type="match status" value="1"/>
</dbReference>
<proteinExistence type="inferred from homology"/>
<comment type="catalytic activity">
    <reaction evidence="1">
        <text>(S)-3-amino-2-methylpropanoate + 2-oxoglutarate = 2-methyl-3-oxopropanoate + L-glutamate</text>
        <dbReference type="Rhea" id="RHEA:13993"/>
        <dbReference type="ChEBI" id="CHEBI:16810"/>
        <dbReference type="ChEBI" id="CHEBI:29985"/>
        <dbReference type="ChEBI" id="CHEBI:57700"/>
        <dbReference type="ChEBI" id="CHEBI:58655"/>
        <dbReference type="EC" id="2.6.1.22"/>
    </reaction>
</comment>
<dbReference type="Gene3D" id="3.40.640.10">
    <property type="entry name" value="Type I PLP-dependent aspartate aminotransferase-like (Major domain)"/>
    <property type="match status" value="1"/>
</dbReference>
<dbReference type="PANTHER" id="PTHR11986">
    <property type="entry name" value="AMINOTRANSFERASE CLASS III"/>
    <property type="match status" value="1"/>
</dbReference>
<name>A0A3D9ZCM7_9ACTN</name>
<dbReference type="InterPro" id="IPR015424">
    <property type="entry name" value="PyrdxlP-dep_Trfase"/>
</dbReference>
<organism evidence="17 18">
    <name type="scientific">Asanoa ferruginea</name>
    <dbReference type="NCBI Taxonomy" id="53367"/>
    <lineage>
        <taxon>Bacteria</taxon>
        <taxon>Bacillati</taxon>
        <taxon>Actinomycetota</taxon>
        <taxon>Actinomycetes</taxon>
        <taxon>Micromonosporales</taxon>
        <taxon>Micromonosporaceae</taxon>
        <taxon>Asanoa</taxon>
    </lineage>
</organism>
<dbReference type="GO" id="GO:0047298">
    <property type="term" value="F:(S)-3-amino-2-methylpropionate transaminase activity"/>
    <property type="evidence" value="ECO:0007669"/>
    <property type="project" value="UniProtKB-EC"/>
</dbReference>
<dbReference type="GO" id="GO:0042802">
    <property type="term" value="F:identical protein binding"/>
    <property type="evidence" value="ECO:0007669"/>
    <property type="project" value="TreeGrafter"/>
</dbReference>
<sequence>MTSLDLHKRRGAAVARGVSSVIDSYVDHAGGGTLTDVDGNEWIDFASGIAVTSVGNAAPKVVAAVRAQVERFTHTCFMVTPYEQYVAVCEMLNALTPGDFDKRSMLVNSGAEAVENAVKIARHATGRTAVVVFDHAYHGRTNLTMALTAKNMPYKHRFGPFAGEVYRVPMSYPLRDGGLSGAEAAARALDIVSSQIGATNVAAILVEPIQGEGGFVVPAPGFLPALSAWASEAGAVFIADEIQTGFCRTGDWFASSHEGVVPDLMTLAKGIAGGLPLGAVTGRADIMDAVHPGGLGGTYGGNPLACAAALASVETMRELDLVTAARRIDLTMGGRLRDLAAADPRIAEVRGRGAMLAVEITQPGTLTPDPATTSAVSAECHRRGLLTLTCGTYGNVLRFLPPLVIDDRTLERGLDTLVAAFAAV</sequence>
<dbReference type="Proteomes" id="UP000256913">
    <property type="component" value="Unassembled WGS sequence"/>
</dbReference>
<evidence type="ECO:0000256" key="9">
    <source>
        <dbReference type="ARBA" id="ARBA00022898"/>
    </source>
</evidence>
<evidence type="ECO:0000256" key="5">
    <source>
        <dbReference type="ARBA" id="ARBA00012876"/>
    </source>
</evidence>
<dbReference type="InterPro" id="IPR049704">
    <property type="entry name" value="Aminotrans_3_PPA_site"/>
</dbReference>
<evidence type="ECO:0000313" key="18">
    <source>
        <dbReference type="Proteomes" id="UP000256913"/>
    </source>
</evidence>
<evidence type="ECO:0000256" key="11">
    <source>
        <dbReference type="ARBA" id="ARBA00030204"/>
    </source>
</evidence>
<evidence type="ECO:0000256" key="3">
    <source>
        <dbReference type="ARBA" id="ARBA00005176"/>
    </source>
</evidence>
<keyword evidence="8 17" id="KW-0808">Transferase</keyword>
<dbReference type="Gene3D" id="3.90.1150.10">
    <property type="entry name" value="Aspartate Aminotransferase, domain 1"/>
    <property type="match status" value="1"/>
</dbReference>
<dbReference type="GO" id="GO:0034386">
    <property type="term" value="F:4-aminobutyrate:2-oxoglutarate transaminase activity"/>
    <property type="evidence" value="ECO:0007669"/>
    <property type="project" value="UniProtKB-EC"/>
</dbReference>